<comment type="catalytic activity">
    <reaction evidence="9 10">
        <text>nicotinate beta-D-ribonucleotide + ATP + H(+) = deamido-NAD(+) + diphosphate</text>
        <dbReference type="Rhea" id="RHEA:22860"/>
        <dbReference type="ChEBI" id="CHEBI:15378"/>
        <dbReference type="ChEBI" id="CHEBI:30616"/>
        <dbReference type="ChEBI" id="CHEBI:33019"/>
        <dbReference type="ChEBI" id="CHEBI:57502"/>
        <dbReference type="ChEBI" id="CHEBI:58437"/>
        <dbReference type="EC" id="2.7.7.18"/>
    </reaction>
</comment>
<evidence type="ECO:0000259" key="11">
    <source>
        <dbReference type="Pfam" id="PF01467"/>
    </source>
</evidence>
<dbReference type="EMBL" id="UGGP01000001">
    <property type="protein sequence ID" value="STO08861.1"/>
    <property type="molecule type" value="Genomic_DNA"/>
</dbReference>
<evidence type="ECO:0000313" key="13">
    <source>
        <dbReference type="Proteomes" id="UP000254060"/>
    </source>
</evidence>
<evidence type="ECO:0000256" key="10">
    <source>
        <dbReference type="HAMAP-Rule" id="MF_00244"/>
    </source>
</evidence>
<dbReference type="CDD" id="cd02165">
    <property type="entry name" value="NMNAT"/>
    <property type="match status" value="1"/>
</dbReference>
<dbReference type="RefSeq" id="WP_029335755.1">
    <property type="nucleotide sequence ID" value="NZ_UGGP01000001.1"/>
</dbReference>
<dbReference type="UniPathway" id="UPA00253">
    <property type="reaction ID" value="UER00332"/>
</dbReference>
<comment type="similarity">
    <text evidence="10">Belongs to the NadD family.</text>
</comment>
<evidence type="ECO:0000256" key="4">
    <source>
        <dbReference type="ARBA" id="ARBA00022679"/>
    </source>
</evidence>
<keyword evidence="3 10" id="KW-0662">Pyridine nucleotide biosynthesis</keyword>
<dbReference type="GO" id="GO:0004515">
    <property type="term" value="F:nicotinate-nucleotide adenylyltransferase activity"/>
    <property type="evidence" value="ECO:0007669"/>
    <property type="project" value="UniProtKB-UniRule"/>
</dbReference>
<evidence type="ECO:0000256" key="5">
    <source>
        <dbReference type="ARBA" id="ARBA00022695"/>
    </source>
</evidence>
<evidence type="ECO:0000256" key="2">
    <source>
        <dbReference type="ARBA" id="ARBA00005019"/>
    </source>
</evidence>
<evidence type="ECO:0000256" key="6">
    <source>
        <dbReference type="ARBA" id="ARBA00022741"/>
    </source>
</evidence>
<dbReference type="InterPro" id="IPR005248">
    <property type="entry name" value="NadD/NMNAT"/>
</dbReference>
<evidence type="ECO:0000256" key="8">
    <source>
        <dbReference type="ARBA" id="ARBA00023027"/>
    </source>
</evidence>
<evidence type="ECO:0000256" key="7">
    <source>
        <dbReference type="ARBA" id="ARBA00022840"/>
    </source>
</evidence>
<name>A0A377FVK0_9BACL</name>
<dbReference type="InterPro" id="IPR004821">
    <property type="entry name" value="Cyt_trans-like"/>
</dbReference>
<reference evidence="12 13" key="1">
    <citation type="submission" date="2018-06" db="EMBL/GenBank/DDBJ databases">
        <authorList>
            <consortium name="Pathogen Informatics"/>
            <person name="Doyle S."/>
        </authorList>
    </citation>
    <scope>NUCLEOTIDE SEQUENCE [LARGE SCALE GENOMIC DNA]</scope>
    <source>
        <strain evidence="12 13">NCTC13163</strain>
    </source>
</reference>
<accession>A0A377FVK0</accession>
<dbReference type="PANTHER" id="PTHR39321">
    <property type="entry name" value="NICOTINATE-NUCLEOTIDE ADENYLYLTRANSFERASE-RELATED"/>
    <property type="match status" value="1"/>
</dbReference>
<dbReference type="NCBIfam" id="TIGR00125">
    <property type="entry name" value="cyt_tran_rel"/>
    <property type="match status" value="1"/>
</dbReference>
<dbReference type="GO" id="GO:0009435">
    <property type="term" value="P:NAD+ biosynthetic process"/>
    <property type="evidence" value="ECO:0007669"/>
    <property type="project" value="UniProtKB-UniRule"/>
</dbReference>
<comment type="function">
    <text evidence="1 10">Catalyzes the reversible adenylation of nicotinate mononucleotide (NaMN) to nicotinic acid adenine dinucleotide (NaAD).</text>
</comment>
<proteinExistence type="inferred from homology"/>
<dbReference type="Gene3D" id="3.40.50.620">
    <property type="entry name" value="HUPs"/>
    <property type="match status" value="1"/>
</dbReference>
<keyword evidence="6 10" id="KW-0547">Nucleotide-binding</keyword>
<feature type="domain" description="Cytidyltransferase-like" evidence="11">
    <location>
        <begin position="6"/>
        <end position="162"/>
    </location>
</feature>
<dbReference type="Proteomes" id="UP000254060">
    <property type="component" value="Unassembled WGS sequence"/>
</dbReference>
<keyword evidence="8 10" id="KW-0520">NAD</keyword>
<dbReference type="STRING" id="1397694.GCA_000702585_02727"/>
<dbReference type="PANTHER" id="PTHR39321:SF3">
    <property type="entry name" value="PHOSPHOPANTETHEINE ADENYLYLTRANSFERASE"/>
    <property type="match status" value="1"/>
</dbReference>
<dbReference type="AlphaFoldDB" id="A0A377FVK0"/>
<comment type="pathway">
    <text evidence="2 10">Cofactor biosynthesis; NAD(+) biosynthesis; deamido-NAD(+) from nicotinate D-ribonucleotide: step 1/1.</text>
</comment>
<dbReference type="HAMAP" id="MF_00244">
    <property type="entry name" value="NaMN_adenylyltr"/>
    <property type="match status" value="1"/>
</dbReference>
<evidence type="ECO:0000256" key="9">
    <source>
        <dbReference type="ARBA" id="ARBA00048721"/>
    </source>
</evidence>
<dbReference type="SUPFAM" id="SSF52374">
    <property type="entry name" value="Nucleotidylyl transferase"/>
    <property type="match status" value="1"/>
</dbReference>
<protein>
    <recommendedName>
        <fullName evidence="10">Probable nicotinate-nucleotide adenylyltransferase</fullName>
        <ecNumber evidence="10">2.7.7.18</ecNumber>
    </recommendedName>
    <alternativeName>
        <fullName evidence="10">Deamido-NAD(+) diphosphorylase</fullName>
    </alternativeName>
    <alternativeName>
        <fullName evidence="10">Deamido-NAD(+) pyrophosphorylase</fullName>
    </alternativeName>
    <alternativeName>
        <fullName evidence="10">Nicotinate mononucleotide adenylyltransferase</fullName>
        <shortName evidence="10">NaMN adenylyltransferase</shortName>
    </alternativeName>
</protein>
<organism evidence="12 13">
    <name type="scientific">Exiguobacterium aurantiacum</name>
    <dbReference type="NCBI Taxonomy" id="33987"/>
    <lineage>
        <taxon>Bacteria</taxon>
        <taxon>Bacillati</taxon>
        <taxon>Bacillota</taxon>
        <taxon>Bacilli</taxon>
        <taxon>Bacillales</taxon>
        <taxon>Bacillales Family XII. Incertae Sedis</taxon>
        <taxon>Exiguobacterium</taxon>
    </lineage>
</organism>
<gene>
    <name evidence="10 12" type="primary">nadD</name>
    <name evidence="12" type="ORF">NCTC13163_02239</name>
</gene>
<keyword evidence="4 10" id="KW-0808">Transferase</keyword>
<evidence type="ECO:0000256" key="1">
    <source>
        <dbReference type="ARBA" id="ARBA00002324"/>
    </source>
</evidence>
<dbReference type="GO" id="GO:0005524">
    <property type="term" value="F:ATP binding"/>
    <property type="evidence" value="ECO:0007669"/>
    <property type="project" value="UniProtKB-KW"/>
</dbReference>
<dbReference type="NCBIfam" id="NF000841">
    <property type="entry name" value="PRK00071.1-4"/>
    <property type="match status" value="1"/>
</dbReference>
<keyword evidence="5 10" id="KW-0548">Nucleotidyltransferase</keyword>
<sequence>MSRIGLMGGTFDPPHLGHLLIAEQAREQLDLNEIWFLPAAIPPHKSGFSPADDRIEMTRRAIADNPAFKLSLIEFEREEPSYTVETMKRLRERYPDDTFFFLIGADSLEALEKWYDYETLIQLVTFGAVARPGSRYRLPKRADVRMIDMPQLEISSTDIRERAKRNRSVAYLVPADVETYIKEHGLYDV</sequence>
<evidence type="ECO:0000256" key="3">
    <source>
        <dbReference type="ARBA" id="ARBA00022642"/>
    </source>
</evidence>
<dbReference type="InterPro" id="IPR014729">
    <property type="entry name" value="Rossmann-like_a/b/a_fold"/>
</dbReference>
<keyword evidence="7 10" id="KW-0067">ATP-binding</keyword>
<dbReference type="NCBIfam" id="NF000840">
    <property type="entry name" value="PRK00071.1-3"/>
    <property type="match status" value="1"/>
</dbReference>
<dbReference type="OrthoDB" id="5295945at2"/>
<dbReference type="Pfam" id="PF01467">
    <property type="entry name" value="CTP_transf_like"/>
    <property type="match status" value="1"/>
</dbReference>
<dbReference type="NCBIfam" id="TIGR00482">
    <property type="entry name" value="nicotinate (nicotinamide) nucleotide adenylyltransferase"/>
    <property type="match status" value="1"/>
</dbReference>
<dbReference type="EC" id="2.7.7.18" evidence="10"/>
<evidence type="ECO:0000313" key="12">
    <source>
        <dbReference type="EMBL" id="STO08861.1"/>
    </source>
</evidence>